<dbReference type="AlphaFoldDB" id="A0A1M7CUH0"/>
<proteinExistence type="predicted"/>
<dbReference type="OrthoDB" id="6402335at2"/>
<dbReference type="InterPro" id="IPR032560">
    <property type="entry name" value="DUF4932"/>
</dbReference>
<sequence length="395" mass="46453">MKKILFIFVSLSSTLSFSQKNTSKFSVHYNKNIETYFLAEILSAEHRKNNKDFELYKIKECSVYQPIVNKALKKYEYLKNSEIAIATAKINDILIDKYGLFNDILMNPLMYHQEFPATEWTNEYQFSSNNLTAEQNKEVTQLIRNYLSELSKFYSKENIAQFFVENESFYNGGIKEYNKQIPVGFTNAMEQFYGERFNSYIIIISPMMMWPIENHEGRGIATNVISKSGKTDVYEIASPFVRVENINQFGYDNQFQARFLSVHEFGHSFVNKEVYPHKAQLKKFKGLFEQSNLKEIMIKTGGYGDHQTCIAEHLVRLGEIETAKIQKDFERAKKLEEYHLKNNFIFLPLLEDKLKQYRANRKKYRKFGDFIPQLLEVFENSNIEFINNALAQNKK</sequence>
<gene>
    <name evidence="1" type="ORF">SAMN05444407_105379</name>
</gene>
<reference evidence="1 2" key="1">
    <citation type="submission" date="2016-11" db="EMBL/GenBank/DDBJ databases">
        <authorList>
            <person name="Jaros S."/>
            <person name="Januszkiewicz K."/>
            <person name="Wedrychowicz H."/>
        </authorList>
    </citation>
    <scope>NUCLEOTIDE SEQUENCE [LARGE SCALE GENOMIC DNA]</scope>
    <source>
        <strain evidence="1 2">DSM 27621</strain>
    </source>
</reference>
<dbReference type="Proteomes" id="UP000184069">
    <property type="component" value="Unassembled WGS sequence"/>
</dbReference>
<dbReference type="Pfam" id="PF16286">
    <property type="entry name" value="DUF4932"/>
    <property type="match status" value="1"/>
</dbReference>
<protein>
    <recommendedName>
        <fullName evidence="3">DUF4932 domain-containing protein</fullName>
    </recommendedName>
</protein>
<accession>A0A1M7CUH0</accession>
<name>A0A1M7CUH0_9FLAO</name>
<evidence type="ECO:0000313" key="2">
    <source>
        <dbReference type="Proteomes" id="UP000184069"/>
    </source>
</evidence>
<organism evidence="1 2">
    <name type="scientific">Chryseobacterium contaminans</name>
    <dbReference type="NCBI Taxonomy" id="1423959"/>
    <lineage>
        <taxon>Bacteria</taxon>
        <taxon>Pseudomonadati</taxon>
        <taxon>Bacteroidota</taxon>
        <taxon>Flavobacteriia</taxon>
        <taxon>Flavobacteriales</taxon>
        <taxon>Weeksellaceae</taxon>
        <taxon>Chryseobacterium group</taxon>
        <taxon>Chryseobacterium</taxon>
    </lineage>
</organism>
<dbReference type="RefSeq" id="WP_066699482.1">
    <property type="nucleotide sequence ID" value="NZ_FRBM01000005.1"/>
</dbReference>
<dbReference type="EMBL" id="FRBM01000005">
    <property type="protein sequence ID" value="SHL70978.1"/>
    <property type="molecule type" value="Genomic_DNA"/>
</dbReference>
<evidence type="ECO:0008006" key="3">
    <source>
        <dbReference type="Google" id="ProtNLM"/>
    </source>
</evidence>
<evidence type="ECO:0000313" key="1">
    <source>
        <dbReference type="EMBL" id="SHL70978.1"/>
    </source>
</evidence>
<dbReference type="STRING" id="1423959.SAMN05444407_105379"/>